<dbReference type="OrthoDB" id="8591238at2"/>
<dbReference type="Proteomes" id="UP000242205">
    <property type="component" value="Chromosome"/>
</dbReference>
<comment type="similarity">
    <text evidence="1">Belongs to the LysR transcriptional regulatory family.</text>
</comment>
<dbReference type="GO" id="GO:0006351">
    <property type="term" value="P:DNA-templated transcription"/>
    <property type="evidence" value="ECO:0007669"/>
    <property type="project" value="TreeGrafter"/>
</dbReference>
<keyword evidence="7" id="KW-1185">Reference proteome</keyword>
<evidence type="ECO:0000256" key="1">
    <source>
        <dbReference type="ARBA" id="ARBA00009437"/>
    </source>
</evidence>
<dbReference type="InterPro" id="IPR000847">
    <property type="entry name" value="LysR_HTH_N"/>
</dbReference>
<dbReference type="RefSeq" id="WP_102245833.1">
    <property type="nucleotide sequence ID" value="NZ_CP025682.1"/>
</dbReference>
<protein>
    <recommendedName>
        <fullName evidence="5">HTH lysR-type domain-containing protein</fullName>
    </recommendedName>
</protein>
<dbReference type="PANTHER" id="PTHR30537">
    <property type="entry name" value="HTH-TYPE TRANSCRIPTIONAL REGULATOR"/>
    <property type="match status" value="1"/>
</dbReference>
<proteinExistence type="inferred from homology"/>
<keyword evidence="4" id="KW-0804">Transcription</keyword>
<dbReference type="Gene3D" id="1.10.10.10">
    <property type="entry name" value="Winged helix-like DNA-binding domain superfamily/Winged helix DNA-binding domain"/>
    <property type="match status" value="1"/>
</dbReference>
<reference evidence="6 7" key="1">
    <citation type="submission" date="2018-01" db="EMBL/GenBank/DDBJ databases">
        <authorList>
            <person name="Fu G.-Y."/>
        </authorList>
    </citation>
    <scope>NUCLEOTIDE SEQUENCE [LARGE SCALE GENOMIC DNA]</scope>
    <source>
        <strain evidence="6 7">SY39</strain>
    </source>
</reference>
<dbReference type="SUPFAM" id="SSF46785">
    <property type="entry name" value="Winged helix' DNA-binding domain"/>
    <property type="match status" value="1"/>
</dbReference>
<dbReference type="InterPro" id="IPR005119">
    <property type="entry name" value="LysR_subst-bd"/>
</dbReference>
<accession>A0A2I6S3B7</accession>
<evidence type="ECO:0000256" key="2">
    <source>
        <dbReference type="ARBA" id="ARBA00023015"/>
    </source>
</evidence>
<evidence type="ECO:0000313" key="6">
    <source>
        <dbReference type="EMBL" id="AUN93759.1"/>
    </source>
</evidence>
<dbReference type="PANTHER" id="PTHR30537:SF79">
    <property type="entry name" value="TRANSCRIPTIONAL REGULATOR-RELATED"/>
    <property type="match status" value="1"/>
</dbReference>
<dbReference type="InterPro" id="IPR036388">
    <property type="entry name" value="WH-like_DNA-bd_sf"/>
</dbReference>
<keyword evidence="2" id="KW-0805">Transcription regulation</keyword>
<name>A0A2I6S3B7_9RHOO</name>
<dbReference type="GO" id="GO:0043565">
    <property type="term" value="F:sequence-specific DNA binding"/>
    <property type="evidence" value="ECO:0007669"/>
    <property type="project" value="TreeGrafter"/>
</dbReference>
<gene>
    <name evidence="6" type="ORF">C0099_01685</name>
</gene>
<keyword evidence="3" id="KW-0238">DNA-binding</keyword>
<evidence type="ECO:0000259" key="5">
    <source>
        <dbReference type="PROSITE" id="PS50931"/>
    </source>
</evidence>
<dbReference type="Pfam" id="PF03466">
    <property type="entry name" value="LysR_substrate"/>
    <property type="match status" value="1"/>
</dbReference>
<dbReference type="AlphaFoldDB" id="A0A2I6S3B7"/>
<dbReference type="GO" id="GO:0003700">
    <property type="term" value="F:DNA-binding transcription factor activity"/>
    <property type="evidence" value="ECO:0007669"/>
    <property type="project" value="InterPro"/>
</dbReference>
<dbReference type="KEGG" id="atw:C0099_01685"/>
<organism evidence="6 7">
    <name type="scientific">Pseudazoarcus pumilus</name>
    <dbReference type="NCBI Taxonomy" id="2067960"/>
    <lineage>
        <taxon>Bacteria</taxon>
        <taxon>Pseudomonadati</taxon>
        <taxon>Pseudomonadota</taxon>
        <taxon>Betaproteobacteria</taxon>
        <taxon>Rhodocyclales</taxon>
        <taxon>Zoogloeaceae</taxon>
        <taxon>Pseudazoarcus</taxon>
    </lineage>
</organism>
<dbReference type="InterPro" id="IPR058163">
    <property type="entry name" value="LysR-type_TF_proteobact-type"/>
</dbReference>
<dbReference type="SUPFAM" id="SSF53850">
    <property type="entry name" value="Periplasmic binding protein-like II"/>
    <property type="match status" value="1"/>
</dbReference>
<dbReference type="EMBL" id="CP025682">
    <property type="protein sequence ID" value="AUN93759.1"/>
    <property type="molecule type" value="Genomic_DNA"/>
</dbReference>
<evidence type="ECO:0000256" key="3">
    <source>
        <dbReference type="ARBA" id="ARBA00023125"/>
    </source>
</evidence>
<dbReference type="InterPro" id="IPR036390">
    <property type="entry name" value="WH_DNA-bd_sf"/>
</dbReference>
<evidence type="ECO:0000313" key="7">
    <source>
        <dbReference type="Proteomes" id="UP000242205"/>
    </source>
</evidence>
<feature type="domain" description="HTH lysR-type" evidence="5">
    <location>
        <begin position="9"/>
        <end position="66"/>
    </location>
</feature>
<dbReference type="PROSITE" id="PS50931">
    <property type="entry name" value="HTH_LYSR"/>
    <property type="match status" value="1"/>
</dbReference>
<evidence type="ECO:0000256" key="4">
    <source>
        <dbReference type="ARBA" id="ARBA00023163"/>
    </source>
</evidence>
<dbReference type="Gene3D" id="3.40.190.10">
    <property type="entry name" value="Periplasmic binding protein-like II"/>
    <property type="match status" value="2"/>
</dbReference>
<sequence>MKHSLLRDLPLLELVAVEAVIRLGSVAAAAEELSVTPSAISHRLRQIERALGVALVERRGRGIAPTATGHDCHAELARLIADFRDTTARLRAQSLQRVHLDVPPVIGVTWITPLLPRLRERLGVPGLRFELSTNRVPGVAPNPDADLFIDFGTAAGDAPGQHLLHRGSVRAYVPASEARSGDLTLAELASRALVRHTSASWPQWMQAAFGEAIEPRYAVSFDDPVSAVEACLAGEGPVLVGSIAARAYVEAGLLHPAHPGRLEAGDYTVELTPRGQLKPLARRTLDQLLALGDASTG</sequence>
<dbReference type="Pfam" id="PF00126">
    <property type="entry name" value="HTH_1"/>
    <property type="match status" value="1"/>
</dbReference>